<organism evidence="6 7">
    <name type="scientific">Candidatus Tenderia electrophaga</name>
    <dbReference type="NCBI Taxonomy" id="1748243"/>
    <lineage>
        <taxon>Bacteria</taxon>
        <taxon>Pseudomonadati</taxon>
        <taxon>Pseudomonadota</taxon>
        <taxon>Gammaproteobacteria</taxon>
        <taxon>Candidatus Tenderiales</taxon>
        <taxon>Candidatus Tenderiaceae</taxon>
        <taxon>Candidatus Tenderia</taxon>
    </lineage>
</organism>
<sequence>MVLSEMTVYVIDDEPALVELLSQAVNLFGFEAQGYTLASRFFEQTQVVEPNSILLLDLQMPEMDGIEVMRRMASMAHTPALILISGQDSGVLHAAEKLARAHQLEIVGSLPKPVSLEQLQQLLKAFVITDKPIDLAAPEFEVTAAELRDAIENDQLTLHYQPKLDIGSGAVCGVEALARWQHPTQGLIYPNRFIAVAEKNGLIGEFTHQVIEKAVVQEQQWQDAGLQLPVAVNVSAENITSLTLPEHLAELLADKRLNPNMLVLEVTESALMGELVTSLDILTRLRLKGIRLSIDDFGTGYSSLSQLHRVPFTELKIDQSFVANMVEDTEARAIVKTCILLGHELNMQVVAEGVESQAQLNLLRQLNCDSAQGYFFSNPVSSETITQTIQNQANGGLGELVST</sequence>
<dbReference type="STRING" id="1748243.Tel_15870"/>
<dbReference type="EMBL" id="CP013099">
    <property type="protein sequence ID" value="ALP54508.1"/>
    <property type="molecule type" value="Genomic_DNA"/>
</dbReference>
<accession>A0A0S2TH70</accession>
<evidence type="ECO:0000256" key="2">
    <source>
        <dbReference type="ARBA" id="ARBA00022636"/>
    </source>
</evidence>
<dbReference type="CDD" id="cd01948">
    <property type="entry name" value="EAL"/>
    <property type="match status" value="1"/>
</dbReference>
<dbReference type="PROSITE" id="PS50883">
    <property type="entry name" value="EAL"/>
    <property type="match status" value="1"/>
</dbReference>
<dbReference type="Gene3D" id="3.40.50.2300">
    <property type="match status" value="1"/>
</dbReference>
<feature type="domain" description="EAL" evidence="5">
    <location>
        <begin position="140"/>
        <end position="393"/>
    </location>
</feature>
<evidence type="ECO:0000259" key="5">
    <source>
        <dbReference type="PROSITE" id="PS50883"/>
    </source>
</evidence>
<dbReference type="PROSITE" id="PS50110">
    <property type="entry name" value="RESPONSE_REGULATORY"/>
    <property type="match status" value="1"/>
</dbReference>
<name>A0A0S2TH70_9GAMM</name>
<keyword evidence="7" id="KW-1185">Reference proteome</keyword>
<dbReference type="PANTHER" id="PTHR33121">
    <property type="entry name" value="CYCLIC DI-GMP PHOSPHODIESTERASE PDEF"/>
    <property type="match status" value="1"/>
</dbReference>
<dbReference type="Gene3D" id="3.20.20.450">
    <property type="entry name" value="EAL domain"/>
    <property type="match status" value="1"/>
</dbReference>
<dbReference type="Proteomes" id="UP000055136">
    <property type="component" value="Chromosome"/>
</dbReference>
<dbReference type="KEGG" id="tee:Tel_15870"/>
<dbReference type="InterPro" id="IPR001789">
    <property type="entry name" value="Sig_transdc_resp-reg_receiver"/>
</dbReference>
<proteinExistence type="predicted"/>
<dbReference type="FunFam" id="3.20.20.450:FF:000001">
    <property type="entry name" value="Cyclic di-GMP phosphodiesterase yahA"/>
    <property type="match status" value="1"/>
</dbReference>
<dbReference type="SMART" id="SM00448">
    <property type="entry name" value="REC"/>
    <property type="match status" value="1"/>
</dbReference>
<dbReference type="PANTHER" id="PTHR33121:SF71">
    <property type="entry name" value="OXYGEN SENSOR PROTEIN DOSP"/>
    <property type="match status" value="1"/>
</dbReference>
<dbReference type="Pfam" id="PF00072">
    <property type="entry name" value="Response_reg"/>
    <property type="match status" value="1"/>
</dbReference>
<dbReference type="SUPFAM" id="SSF141868">
    <property type="entry name" value="EAL domain-like"/>
    <property type="match status" value="1"/>
</dbReference>
<dbReference type="InterPro" id="IPR001633">
    <property type="entry name" value="EAL_dom"/>
</dbReference>
<gene>
    <name evidence="6" type="ORF">Tel_15870</name>
</gene>
<dbReference type="Pfam" id="PF00563">
    <property type="entry name" value="EAL"/>
    <property type="match status" value="1"/>
</dbReference>
<dbReference type="InterPro" id="IPR035919">
    <property type="entry name" value="EAL_sf"/>
</dbReference>
<evidence type="ECO:0000256" key="1">
    <source>
        <dbReference type="ARBA" id="ARBA00012282"/>
    </source>
</evidence>
<feature type="modified residue" description="4-aspartylphosphate" evidence="3">
    <location>
        <position position="57"/>
    </location>
</feature>
<dbReference type="EC" id="3.1.4.52" evidence="1"/>
<evidence type="ECO:0000313" key="7">
    <source>
        <dbReference type="Proteomes" id="UP000055136"/>
    </source>
</evidence>
<protein>
    <recommendedName>
        <fullName evidence="1">cyclic-guanylate-specific phosphodiesterase</fullName>
        <ecNumber evidence="1">3.1.4.52</ecNumber>
    </recommendedName>
</protein>
<dbReference type="SUPFAM" id="SSF52172">
    <property type="entry name" value="CheY-like"/>
    <property type="match status" value="1"/>
</dbReference>
<dbReference type="InterPro" id="IPR011006">
    <property type="entry name" value="CheY-like_superfamily"/>
</dbReference>
<keyword evidence="3" id="KW-0597">Phosphoprotein</keyword>
<reference evidence="6" key="1">
    <citation type="submission" date="2015-10" db="EMBL/GenBank/DDBJ databases">
        <title>Description of Candidatus Tenderia electrophaga gen. nov, sp. nov., an Uncultivated Electroautotroph from a Biocathode Enrichment.</title>
        <authorList>
            <person name="Eddie B.J."/>
            <person name="Malanoski A.P."/>
            <person name="Wang Z."/>
            <person name="Hall R.J."/>
            <person name="Oh S.D."/>
            <person name="Heiner C."/>
            <person name="Lin B."/>
            <person name="Strycharz-Glaven S.M."/>
        </authorList>
    </citation>
    <scope>NUCLEOTIDE SEQUENCE [LARGE SCALE GENOMIC DNA]</scope>
    <source>
        <strain evidence="6">NRL1</strain>
    </source>
</reference>
<dbReference type="SMART" id="SM00052">
    <property type="entry name" value="EAL"/>
    <property type="match status" value="1"/>
</dbReference>
<dbReference type="AlphaFoldDB" id="A0A0S2TH70"/>
<feature type="domain" description="Response regulatory" evidence="4">
    <location>
        <begin position="7"/>
        <end position="127"/>
    </location>
</feature>
<dbReference type="GO" id="GO:0071111">
    <property type="term" value="F:cyclic-guanylate-specific phosphodiesterase activity"/>
    <property type="evidence" value="ECO:0007669"/>
    <property type="project" value="UniProtKB-EC"/>
</dbReference>
<dbReference type="GO" id="GO:0000160">
    <property type="term" value="P:phosphorelay signal transduction system"/>
    <property type="evidence" value="ECO:0007669"/>
    <property type="project" value="InterPro"/>
</dbReference>
<dbReference type="InterPro" id="IPR050706">
    <property type="entry name" value="Cyclic-di-GMP_PDE-like"/>
</dbReference>
<evidence type="ECO:0000259" key="4">
    <source>
        <dbReference type="PROSITE" id="PS50110"/>
    </source>
</evidence>
<keyword evidence="2" id="KW-0973">c-di-GMP</keyword>
<evidence type="ECO:0000256" key="3">
    <source>
        <dbReference type="PROSITE-ProRule" id="PRU00169"/>
    </source>
</evidence>
<evidence type="ECO:0000313" key="6">
    <source>
        <dbReference type="EMBL" id="ALP54508.1"/>
    </source>
</evidence>